<protein>
    <submittedName>
        <fullName evidence="2">Polar amino acid transport system substrate-binding protein</fullName>
    </submittedName>
</protein>
<dbReference type="SUPFAM" id="SSF53850">
    <property type="entry name" value="Periplasmic binding protein-like II"/>
    <property type="match status" value="1"/>
</dbReference>
<dbReference type="EMBL" id="FNGA01000001">
    <property type="protein sequence ID" value="SDK59777.1"/>
    <property type="molecule type" value="Genomic_DNA"/>
</dbReference>
<sequence>MRYLAILIIFNLLLAVPAANAENKTLTFTTGDDRDDARTKAMKELLTTCFNRMNIKINIIPMPSERSLYNANAGTQDGNFLRTEGISKSYPNLIMVPEPFYVNTIVAFSHNKNIKIDGWKSLLPYRVVWVKGWKNCDRELSKAKSVTRVRSEKALFLFLAKERADVGVFGLSTGSAMLKKLGITNVYPLSPAILLSNLYLYIHIKHISLIPQIVKTLQEMKYDGTYEKITNKYKSIKPTE</sequence>
<evidence type="ECO:0000313" key="3">
    <source>
        <dbReference type="Proteomes" id="UP000199053"/>
    </source>
</evidence>
<proteinExistence type="predicted"/>
<organism evidence="2 3">
    <name type="scientific">Maridesulfovibrio ferrireducens</name>
    <dbReference type="NCBI Taxonomy" id="246191"/>
    <lineage>
        <taxon>Bacteria</taxon>
        <taxon>Pseudomonadati</taxon>
        <taxon>Thermodesulfobacteriota</taxon>
        <taxon>Desulfovibrionia</taxon>
        <taxon>Desulfovibrionales</taxon>
        <taxon>Desulfovibrionaceae</taxon>
        <taxon>Maridesulfovibrio</taxon>
    </lineage>
</organism>
<evidence type="ECO:0000313" key="2">
    <source>
        <dbReference type="EMBL" id="SDK59777.1"/>
    </source>
</evidence>
<dbReference type="Gene3D" id="3.40.190.10">
    <property type="entry name" value="Periplasmic binding protein-like II"/>
    <property type="match status" value="2"/>
</dbReference>
<name>A0A1G9D7B5_9BACT</name>
<dbReference type="Proteomes" id="UP000199053">
    <property type="component" value="Unassembled WGS sequence"/>
</dbReference>
<gene>
    <name evidence="2" type="ORF">SAMN05660337_0939</name>
</gene>
<dbReference type="STRING" id="246191.SAMN05660337_0939"/>
<feature type="chain" id="PRO_5011764490" evidence="1">
    <location>
        <begin position="22"/>
        <end position="240"/>
    </location>
</feature>
<reference evidence="3" key="1">
    <citation type="submission" date="2016-10" db="EMBL/GenBank/DDBJ databases">
        <authorList>
            <person name="Varghese N."/>
            <person name="Submissions S."/>
        </authorList>
    </citation>
    <scope>NUCLEOTIDE SEQUENCE [LARGE SCALE GENOMIC DNA]</scope>
    <source>
        <strain evidence="3">DSM 16995</strain>
    </source>
</reference>
<evidence type="ECO:0000256" key="1">
    <source>
        <dbReference type="SAM" id="SignalP"/>
    </source>
</evidence>
<feature type="signal peptide" evidence="1">
    <location>
        <begin position="1"/>
        <end position="21"/>
    </location>
</feature>
<keyword evidence="3" id="KW-1185">Reference proteome</keyword>
<dbReference type="OrthoDB" id="368476at2"/>
<dbReference type="AlphaFoldDB" id="A0A1G9D7B5"/>
<accession>A0A1G9D7B5</accession>
<keyword evidence="1" id="KW-0732">Signal</keyword>
<dbReference type="RefSeq" id="WP_092158688.1">
    <property type="nucleotide sequence ID" value="NZ_FNGA01000001.1"/>
</dbReference>